<name>A0AA37TCV4_9HYPH</name>
<sequence>MRMTARELLGCLLLALLIGGAGFGLRRALPVTPVDAAFRAVLSAYAAPAGGPQQHD</sequence>
<dbReference type="RefSeq" id="WP_192710482.1">
    <property type="nucleotide sequence ID" value="NZ_BPQZ01000007.1"/>
</dbReference>
<proteinExistence type="predicted"/>
<dbReference type="Proteomes" id="UP001157440">
    <property type="component" value="Unassembled WGS sequence"/>
</dbReference>
<gene>
    <name evidence="1" type="ORF">GCM10007890_08700</name>
</gene>
<protein>
    <submittedName>
        <fullName evidence="1">Uncharacterized protein</fullName>
    </submittedName>
</protein>
<organism evidence="1 2">
    <name type="scientific">Methylobacterium tardum</name>
    <dbReference type="NCBI Taxonomy" id="374432"/>
    <lineage>
        <taxon>Bacteria</taxon>
        <taxon>Pseudomonadati</taxon>
        <taxon>Pseudomonadota</taxon>
        <taxon>Alphaproteobacteria</taxon>
        <taxon>Hyphomicrobiales</taxon>
        <taxon>Methylobacteriaceae</taxon>
        <taxon>Methylobacterium</taxon>
    </lineage>
</organism>
<dbReference type="EMBL" id="BSPL01000008">
    <property type="protein sequence ID" value="GLS68858.1"/>
    <property type="molecule type" value="Genomic_DNA"/>
</dbReference>
<evidence type="ECO:0000313" key="2">
    <source>
        <dbReference type="Proteomes" id="UP001157440"/>
    </source>
</evidence>
<evidence type="ECO:0000313" key="1">
    <source>
        <dbReference type="EMBL" id="GLS68858.1"/>
    </source>
</evidence>
<keyword evidence="2" id="KW-1185">Reference proteome</keyword>
<accession>A0AA37TCV4</accession>
<dbReference type="AlphaFoldDB" id="A0AA37TCV4"/>
<comment type="caution">
    <text evidence="1">The sequence shown here is derived from an EMBL/GenBank/DDBJ whole genome shotgun (WGS) entry which is preliminary data.</text>
</comment>
<reference evidence="2" key="1">
    <citation type="journal article" date="2019" name="Int. J. Syst. Evol. Microbiol.">
        <title>The Global Catalogue of Microorganisms (GCM) 10K type strain sequencing project: providing services to taxonomists for standard genome sequencing and annotation.</title>
        <authorList>
            <consortium name="The Broad Institute Genomics Platform"/>
            <consortium name="The Broad Institute Genome Sequencing Center for Infectious Disease"/>
            <person name="Wu L."/>
            <person name="Ma J."/>
        </authorList>
    </citation>
    <scope>NUCLEOTIDE SEQUENCE [LARGE SCALE GENOMIC DNA]</scope>
    <source>
        <strain evidence="2">NBRC 103632</strain>
    </source>
</reference>